<dbReference type="Proteomes" id="UP000796880">
    <property type="component" value="Unassembled WGS sequence"/>
</dbReference>
<dbReference type="AlphaFoldDB" id="A0A8K0E9I9"/>
<dbReference type="Gene3D" id="3.30.420.10">
    <property type="entry name" value="Ribonuclease H-like superfamily/Ribonuclease H"/>
    <property type="match status" value="1"/>
</dbReference>
<dbReference type="EMBL" id="VOIH02000007">
    <property type="protein sequence ID" value="KAF3441859.1"/>
    <property type="molecule type" value="Genomic_DNA"/>
</dbReference>
<evidence type="ECO:0000313" key="1">
    <source>
        <dbReference type="EMBL" id="KAF3441856.1"/>
    </source>
</evidence>
<evidence type="ECO:0008006" key="4">
    <source>
        <dbReference type="Google" id="ProtNLM"/>
    </source>
</evidence>
<protein>
    <recommendedName>
        <fullName evidence="4">3'-5' exonuclease domain-containing protein</fullName>
    </recommendedName>
</protein>
<keyword evidence="3" id="KW-1185">Reference proteome</keyword>
<accession>A0A8K0E9I9</accession>
<dbReference type="InterPro" id="IPR012337">
    <property type="entry name" value="RNaseH-like_sf"/>
</dbReference>
<organism evidence="2 3">
    <name type="scientific">Rhamnella rubrinervis</name>
    <dbReference type="NCBI Taxonomy" id="2594499"/>
    <lineage>
        <taxon>Eukaryota</taxon>
        <taxon>Viridiplantae</taxon>
        <taxon>Streptophyta</taxon>
        <taxon>Embryophyta</taxon>
        <taxon>Tracheophyta</taxon>
        <taxon>Spermatophyta</taxon>
        <taxon>Magnoliopsida</taxon>
        <taxon>eudicotyledons</taxon>
        <taxon>Gunneridae</taxon>
        <taxon>Pentapetalae</taxon>
        <taxon>rosids</taxon>
        <taxon>fabids</taxon>
        <taxon>Rosales</taxon>
        <taxon>Rhamnaceae</taxon>
        <taxon>rhamnoid group</taxon>
        <taxon>Rhamneae</taxon>
        <taxon>Rhamnella</taxon>
    </lineage>
</organism>
<gene>
    <name evidence="1" type="ORF">FNV43_RR15771</name>
    <name evidence="2" type="ORF">FNV43_RR15774</name>
</gene>
<evidence type="ECO:0000313" key="3">
    <source>
        <dbReference type="Proteomes" id="UP000796880"/>
    </source>
</evidence>
<dbReference type="GO" id="GO:0003676">
    <property type="term" value="F:nucleic acid binding"/>
    <property type="evidence" value="ECO:0007669"/>
    <property type="project" value="InterPro"/>
</dbReference>
<sequence length="193" mass="21633">MEDQKVTFGLRTGGVIETVDVLVTQSEERAQTWLHKALQGQDAAMLYIGIDCHFTTDNVPATVEIAIGTSCLIFQLRGSKLPGPILDFLQKNSAKTFLTTKRLKGKLMTALRDDLGVRTFDCIQARKFLEYKEGSMRLPNWRDEAAKILRMDPVPPPDSVKNEDWGADCLTKVQMQFAATRCLVAIKLGLRFL</sequence>
<proteinExistence type="predicted"/>
<dbReference type="SUPFAM" id="SSF53098">
    <property type="entry name" value="Ribonuclease H-like"/>
    <property type="match status" value="1"/>
</dbReference>
<dbReference type="InterPro" id="IPR036397">
    <property type="entry name" value="RNaseH_sf"/>
</dbReference>
<dbReference type="EMBL" id="VOIH02000007">
    <property type="protein sequence ID" value="KAF3441856.1"/>
    <property type="molecule type" value="Genomic_DNA"/>
</dbReference>
<comment type="caution">
    <text evidence="2">The sequence shown here is derived from an EMBL/GenBank/DDBJ whole genome shotgun (WGS) entry which is preliminary data.</text>
</comment>
<name>A0A8K0E9I9_9ROSA</name>
<reference evidence="2" key="1">
    <citation type="submission" date="2020-03" db="EMBL/GenBank/DDBJ databases">
        <title>A high-quality chromosome-level genome assembly of a woody plant with both climbing and erect habits, Rhamnella rubrinervis.</title>
        <authorList>
            <person name="Lu Z."/>
            <person name="Yang Y."/>
            <person name="Zhu X."/>
            <person name="Sun Y."/>
        </authorList>
    </citation>
    <scope>NUCLEOTIDE SEQUENCE</scope>
    <source>
        <strain evidence="2">BYM</strain>
        <tissue evidence="2">Leaf</tissue>
    </source>
</reference>
<evidence type="ECO:0000313" key="2">
    <source>
        <dbReference type="EMBL" id="KAF3441859.1"/>
    </source>
</evidence>